<accession>A0A9X4MSW6</accession>
<sequence length="75" mass="8464">MFDVRLSQEGESGELVLPRIWYKGYVAEYSAGAKGTQPLIAYIPLSKAELQQYKEKHKPNVTQKALYDGRATICD</sequence>
<dbReference type="Proteomes" id="UP001152875">
    <property type="component" value="Unassembled WGS sequence"/>
</dbReference>
<dbReference type="AlphaFoldDB" id="A0A9X4MSW6"/>
<proteinExistence type="predicted"/>
<comment type="caution">
    <text evidence="1">The sequence shown here is derived from an EMBL/GenBank/DDBJ whole genome shotgun (WGS) entry which is preliminary data.</text>
</comment>
<organism evidence="1 2">
    <name type="scientific">Streptococcus suis</name>
    <dbReference type="NCBI Taxonomy" id="1307"/>
    <lineage>
        <taxon>Bacteria</taxon>
        <taxon>Bacillati</taxon>
        <taxon>Bacillota</taxon>
        <taxon>Bacilli</taxon>
        <taxon>Lactobacillales</taxon>
        <taxon>Streptococcaceae</taxon>
        <taxon>Streptococcus</taxon>
    </lineage>
</organism>
<dbReference type="EMBL" id="JANFMP010000009">
    <property type="protein sequence ID" value="MDG4526833.1"/>
    <property type="molecule type" value="Genomic_DNA"/>
</dbReference>
<name>A0A9X4MSW6_STRSU</name>
<protein>
    <submittedName>
        <fullName evidence="1">Uncharacterized protein</fullName>
    </submittedName>
</protein>
<evidence type="ECO:0000313" key="2">
    <source>
        <dbReference type="Proteomes" id="UP001152875"/>
    </source>
</evidence>
<dbReference type="RefSeq" id="WP_172042234.1">
    <property type="nucleotide sequence ID" value="NZ_CP082204.1"/>
</dbReference>
<evidence type="ECO:0000313" key="1">
    <source>
        <dbReference type="EMBL" id="MDG4526833.1"/>
    </source>
</evidence>
<gene>
    <name evidence="1" type="ORF">NOL13_05345</name>
</gene>
<reference evidence="1" key="1">
    <citation type="submission" date="2022-07" db="EMBL/GenBank/DDBJ databases">
        <title>Whole Genome Sequencing of Streptococcus suis.</title>
        <authorList>
            <person name="Dai X."/>
            <person name="Huang J."/>
            <person name="Wang L."/>
        </authorList>
    </citation>
    <scope>NUCLEOTIDE SEQUENCE</scope>
    <source>
        <strain evidence="1">XNB2</strain>
    </source>
</reference>